<proteinExistence type="predicted"/>
<dbReference type="Gene3D" id="3.30.720.160">
    <property type="entry name" value="Bifunctional DNA primase/polymerase, N-terminal"/>
    <property type="match status" value="1"/>
</dbReference>
<evidence type="ECO:0000313" key="2">
    <source>
        <dbReference type="EMBL" id="SVC84256.1"/>
    </source>
</evidence>
<gene>
    <name evidence="2" type="ORF">METZ01_LOCUS337110</name>
</gene>
<feature type="domain" description="DNA primase/polymerase bifunctional N-terminal" evidence="1">
    <location>
        <begin position="9"/>
        <end position="76"/>
    </location>
</feature>
<dbReference type="SUPFAM" id="SSF56747">
    <property type="entry name" value="Prim-pol domain"/>
    <property type="match status" value="1"/>
</dbReference>
<organism evidence="2">
    <name type="scientific">marine metagenome</name>
    <dbReference type="NCBI Taxonomy" id="408172"/>
    <lineage>
        <taxon>unclassified sequences</taxon>
        <taxon>metagenomes</taxon>
        <taxon>ecological metagenomes</taxon>
    </lineage>
</organism>
<dbReference type="AlphaFoldDB" id="A0A382QFN9"/>
<sequence>MNSVLEYAKLYASLGWKVFPVNKRKRPAVKWTTECTTDIKKIEDWYRKNPHLGVGIACGPSNLFVLDIDIKKDKGDAKKLKL</sequence>
<dbReference type="InterPro" id="IPR015330">
    <property type="entry name" value="DNA_primase/pol_bifunc_N"/>
</dbReference>
<evidence type="ECO:0000259" key="1">
    <source>
        <dbReference type="Pfam" id="PF09250"/>
    </source>
</evidence>
<protein>
    <recommendedName>
        <fullName evidence="1">DNA primase/polymerase bifunctional N-terminal domain-containing protein</fullName>
    </recommendedName>
</protein>
<dbReference type="Pfam" id="PF09250">
    <property type="entry name" value="Prim-Pol"/>
    <property type="match status" value="1"/>
</dbReference>
<accession>A0A382QFN9</accession>
<name>A0A382QFN9_9ZZZZ</name>
<dbReference type="EMBL" id="UINC01114146">
    <property type="protein sequence ID" value="SVC84256.1"/>
    <property type="molecule type" value="Genomic_DNA"/>
</dbReference>
<reference evidence="2" key="1">
    <citation type="submission" date="2018-05" db="EMBL/GenBank/DDBJ databases">
        <authorList>
            <person name="Lanie J.A."/>
            <person name="Ng W.-L."/>
            <person name="Kazmierczak K.M."/>
            <person name="Andrzejewski T.M."/>
            <person name="Davidsen T.M."/>
            <person name="Wayne K.J."/>
            <person name="Tettelin H."/>
            <person name="Glass J.I."/>
            <person name="Rusch D."/>
            <person name="Podicherti R."/>
            <person name="Tsui H.-C.T."/>
            <person name="Winkler M.E."/>
        </authorList>
    </citation>
    <scope>NUCLEOTIDE SEQUENCE</scope>
</reference>